<evidence type="ECO:0000256" key="5">
    <source>
        <dbReference type="ARBA" id="ARBA00023136"/>
    </source>
</evidence>
<accession>A0AAJ6BI80</accession>
<evidence type="ECO:0000256" key="6">
    <source>
        <dbReference type="SAM" id="Phobius"/>
    </source>
</evidence>
<feature type="transmembrane region" description="Helical" evidence="6">
    <location>
        <begin position="223"/>
        <end position="244"/>
    </location>
</feature>
<dbReference type="AlphaFoldDB" id="A0AAJ6BI80"/>
<comment type="similarity">
    <text evidence="2">Belongs to the TMEM19 family.</text>
</comment>
<dbReference type="EMBL" id="CP119311">
    <property type="protein sequence ID" value="WEK37012.1"/>
    <property type="molecule type" value="Genomic_DNA"/>
</dbReference>
<dbReference type="PANTHER" id="PTHR13353:SF5">
    <property type="entry name" value="TRANSMEMBRANE PROTEIN 19"/>
    <property type="match status" value="1"/>
</dbReference>
<feature type="transmembrane region" description="Helical" evidence="6">
    <location>
        <begin position="41"/>
        <end position="72"/>
    </location>
</feature>
<gene>
    <name evidence="7" type="ORF">P0Y53_05805</name>
</gene>
<dbReference type="InterPro" id="IPR002794">
    <property type="entry name" value="DUF92_TMEM19"/>
</dbReference>
<evidence type="ECO:0000256" key="3">
    <source>
        <dbReference type="ARBA" id="ARBA00022692"/>
    </source>
</evidence>
<evidence type="ECO:0000256" key="2">
    <source>
        <dbReference type="ARBA" id="ARBA00009012"/>
    </source>
</evidence>
<dbReference type="Pfam" id="PF01940">
    <property type="entry name" value="DUF92"/>
    <property type="match status" value="1"/>
</dbReference>
<dbReference type="Proteomes" id="UP001220610">
    <property type="component" value="Chromosome"/>
</dbReference>
<evidence type="ECO:0000313" key="8">
    <source>
        <dbReference type="Proteomes" id="UP001220610"/>
    </source>
</evidence>
<sequence>MDLTKLSVEPIFLLVAGILALLALVTVLLKKLTVSAACGAWLLGIVVAMGANLTGLALLGTFFLLGTLATAYRKKEKAAIQGQAYTETRNLKQVLANGGVAGLAAFASLADYERAGLYQLILAGSLASATADTLSSELGMLFGRKFYNVLNFRKEPNGLDGAISLEGSLAGFFGTLLIAAVYAVFEGPGLPLLWIILAGNIGNYIDSLLGASLQRKKLLNNDVVNLFNTLAAALVIWVLVSIAAG</sequence>
<proteinExistence type="inferred from homology"/>
<evidence type="ECO:0000256" key="4">
    <source>
        <dbReference type="ARBA" id="ARBA00022989"/>
    </source>
</evidence>
<keyword evidence="3 6" id="KW-0812">Transmembrane</keyword>
<name>A0AAJ6BI80_9BACT</name>
<keyword evidence="5 6" id="KW-0472">Membrane</keyword>
<dbReference type="GO" id="GO:0016020">
    <property type="term" value="C:membrane"/>
    <property type="evidence" value="ECO:0007669"/>
    <property type="project" value="UniProtKB-SubCell"/>
</dbReference>
<keyword evidence="4 6" id="KW-1133">Transmembrane helix</keyword>
<evidence type="ECO:0000256" key="1">
    <source>
        <dbReference type="ARBA" id="ARBA00004141"/>
    </source>
</evidence>
<dbReference type="PANTHER" id="PTHR13353">
    <property type="entry name" value="TRANSMEMBRANE PROTEIN 19"/>
    <property type="match status" value="1"/>
</dbReference>
<comment type="subcellular location">
    <subcellularLocation>
        <location evidence="1">Membrane</location>
        <topology evidence="1">Multi-pass membrane protein</topology>
    </subcellularLocation>
</comment>
<protein>
    <submittedName>
        <fullName evidence="7">DUF92 domain-containing protein</fullName>
    </submittedName>
</protein>
<feature type="transmembrane region" description="Helical" evidence="6">
    <location>
        <begin position="163"/>
        <end position="185"/>
    </location>
</feature>
<organism evidence="7 8">
    <name type="scientific">Candidatus Pseudobacter hemicellulosilyticus</name>
    <dbReference type="NCBI Taxonomy" id="3121375"/>
    <lineage>
        <taxon>Bacteria</taxon>
        <taxon>Pseudomonadati</taxon>
        <taxon>Bacteroidota</taxon>
        <taxon>Chitinophagia</taxon>
        <taxon>Chitinophagales</taxon>
        <taxon>Chitinophagaceae</taxon>
        <taxon>Pseudobacter</taxon>
    </lineage>
</organism>
<evidence type="ECO:0000313" key="7">
    <source>
        <dbReference type="EMBL" id="WEK37012.1"/>
    </source>
</evidence>
<feature type="transmembrane region" description="Helical" evidence="6">
    <location>
        <begin position="191"/>
        <end position="211"/>
    </location>
</feature>
<feature type="transmembrane region" description="Helical" evidence="6">
    <location>
        <begin position="12"/>
        <end position="29"/>
    </location>
</feature>
<reference evidence="7" key="1">
    <citation type="submission" date="2023-03" db="EMBL/GenBank/DDBJ databases">
        <title>Andean soil-derived lignocellulolytic bacterial consortium as a source of novel taxa and putative plastic-active enzymes.</title>
        <authorList>
            <person name="Diaz-Garcia L."/>
            <person name="Chuvochina M."/>
            <person name="Feuerriegel G."/>
            <person name="Bunk B."/>
            <person name="Sproer C."/>
            <person name="Streit W.R."/>
            <person name="Rodriguez L.M."/>
            <person name="Overmann J."/>
            <person name="Jimenez D.J."/>
        </authorList>
    </citation>
    <scope>NUCLEOTIDE SEQUENCE</scope>
    <source>
        <strain evidence="7">MAG 7</strain>
    </source>
</reference>